<dbReference type="Gene3D" id="1.25.40.90">
    <property type="match status" value="1"/>
</dbReference>
<feature type="region of interest" description="Disordered" evidence="2">
    <location>
        <begin position="453"/>
        <end position="506"/>
    </location>
</feature>
<dbReference type="OrthoDB" id="62853at2759"/>
<dbReference type="SMART" id="SM00293">
    <property type="entry name" value="PWWP"/>
    <property type="match status" value="1"/>
</dbReference>
<keyword evidence="1" id="KW-0507">mRNA processing</keyword>
<dbReference type="GO" id="GO:0006397">
    <property type="term" value="P:mRNA processing"/>
    <property type="evidence" value="ECO:0007669"/>
    <property type="project" value="UniProtKB-KW"/>
</dbReference>
<feature type="compositionally biased region" description="Polar residues" evidence="2">
    <location>
        <begin position="521"/>
        <end position="533"/>
    </location>
</feature>
<dbReference type="Gene3D" id="2.30.30.140">
    <property type="match status" value="1"/>
</dbReference>
<sequence>MKASEFYHLNCSVESSSCRVPKSVQWQAPPEKWWKLIVMDLLLAIRDQSLRVGFPGTMRGNARANILAKHANELHLHITYQNMPSFLSTQFLADQVGWRWVLLMAPSRRKGANKAAAAAAARRQWKVGDLVLAKVKGFPAWPATVSEPERWGYTRDWKKVVVYFFGTQQIAFCNPADVEAFTEEKKQYLLRRPGKGADFVRAVQEIIDSYEKLKRESQLDENNSCGEVTGADVSNEADLSAEIGLKDETEAPDLTLNQQMKSSVSVTDRHGPICAAADNASATALSPSREDASLEEPNDNSVAIVKSPFPVTYSSRKRSADWRPQGYITQSVVPVRRSRSLSKVLPFNDSGKCVGNISATAAQSVSVRWNKRFRKSPDLSGCDDIDSSGLASNGSIEDNGSEIFTIDSDTFSLNEGSTIDSNSKHDHSETIECLAGEVDLKNGLDLEIKAMASKKKRKPNRKRATNDVAKLTNTPDEAASLLNTSQSSQNTCEHLKESCSEQDGDEHLPLLKRARVRMGKSLSTETEPNSILQDQEKRSKEDIINSLPQMVTSSKSENGSLPDGDSSLFNGEMDNVSPSKNLAPCSESELQTSKKDQTLGCSLDGEAALPPSKRLHRALEAMSANVAEEGQACKEASSAIMTSSGFDLQGVDSCGNDSCHINVHSFSACSNPIISSVEVDKQLIKFHNHEICNDAFPGTKDQVCRQTAGTDSQIQLCAISPPNIDTKCCEVGSTQDSPGPSLLPNDEDSIKTVDLSNKASDSSEHTEMSLDIASGVNESGKFSSQNSTDVPLNRVVASEDTECLKLVGDRSKANDTSCDVVKEVKCKGLEEDVNSASFSDDCLGEKGILGLRSSSSLTDGGDCLPQGSPPNMSVCNVSTSDSSNVLQNNGSCSPDVHLHRKQSLSVPVVDEQNNRSAATQKSRSTGKSTEAGHAALLYFEAMLGTLTRTKESIGRATRIAIDCAKFGNAVKDIELMGHEISRDLGIDLAKRLHCAWHGTLSCFSLKSTMTFIEIELALPFEVVEILVHSLETESSLHRRVDLFFLVDSITQCSRGLKGDVGGVYPSAIQAVLPRLLSAAAPPGSTAQENPSRRTLRTERALHDPVREMEGMLVDEYGSNSSFQLPGFCMPRMLKDEDDEGSDSDGGNFEAVTPEHDSKTHDGTAVIHAVEKHRHILEDVDGELEMEDVAPSHDVEMNLVCKVDGGNAAESSHNQAEKSLPLSFGPPLPQDMPISSPPLPPSPPPPPPPPPPHLHPHPHPHPPSLHLIPTGSDSYGTSVDSKLYTDAQIVQVNSFHSMVQPLAPPRSKPVSEAVHYRVPECGDMQMPVSESTCSFSNFPVPPPDNFRHSGTVHNRGYPLRPPHHVPSSQFSFVCGEQHVKPQREVPPPLYSNRHHTVHSMERENFYNNHERLKPPSFDYQERWRGPASYTGHPYQDRGVPPTNGCHPCESSRLPGHGWRYPPRSMNHSNSVPFRPPFEDAISVTSRAVRSVFQVQAFGSQGEKKLPRQPRYDALFGLCSGFVKREVVFGPFFCTCKAFV</sequence>
<feature type="region of interest" description="Disordered" evidence="2">
    <location>
        <begin position="1134"/>
        <end position="1160"/>
    </location>
</feature>
<feature type="region of interest" description="Disordered" evidence="2">
    <location>
        <begin position="519"/>
        <end position="540"/>
    </location>
</feature>
<keyword evidence="5" id="KW-1185">Reference proteome</keyword>
<feature type="region of interest" description="Disordered" evidence="2">
    <location>
        <begin position="904"/>
        <end position="928"/>
    </location>
</feature>
<evidence type="ECO:0000313" key="4">
    <source>
        <dbReference type="EMBL" id="KAF7804773.1"/>
    </source>
</evidence>
<dbReference type="EMBL" id="JAAIUW010000013">
    <property type="protein sequence ID" value="KAF7804773.1"/>
    <property type="molecule type" value="Genomic_DNA"/>
</dbReference>
<dbReference type="SMART" id="SM00582">
    <property type="entry name" value="RPR"/>
    <property type="match status" value="1"/>
</dbReference>
<feature type="region of interest" description="Disordered" evidence="2">
    <location>
        <begin position="1205"/>
        <end position="1274"/>
    </location>
</feature>
<feature type="compositionally biased region" description="Polar residues" evidence="2">
    <location>
        <begin position="471"/>
        <end position="492"/>
    </location>
</feature>
<dbReference type="InterPro" id="IPR000313">
    <property type="entry name" value="PWWP_dom"/>
</dbReference>
<proteinExistence type="predicted"/>
<dbReference type="GO" id="GO:0005634">
    <property type="term" value="C:nucleus"/>
    <property type="evidence" value="ECO:0007669"/>
    <property type="project" value="UniProtKB-ARBA"/>
</dbReference>
<feature type="compositionally biased region" description="Basic and acidic residues" evidence="2">
    <location>
        <begin position="493"/>
        <end position="506"/>
    </location>
</feature>
<organism evidence="4 5">
    <name type="scientific">Senna tora</name>
    <dbReference type="NCBI Taxonomy" id="362788"/>
    <lineage>
        <taxon>Eukaryota</taxon>
        <taxon>Viridiplantae</taxon>
        <taxon>Streptophyta</taxon>
        <taxon>Embryophyta</taxon>
        <taxon>Tracheophyta</taxon>
        <taxon>Spermatophyta</taxon>
        <taxon>Magnoliopsida</taxon>
        <taxon>eudicotyledons</taxon>
        <taxon>Gunneridae</taxon>
        <taxon>Pentapetalae</taxon>
        <taxon>rosids</taxon>
        <taxon>fabids</taxon>
        <taxon>Fabales</taxon>
        <taxon>Fabaceae</taxon>
        <taxon>Caesalpinioideae</taxon>
        <taxon>Cassia clade</taxon>
        <taxon>Senna</taxon>
    </lineage>
</organism>
<dbReference type="PANTHER" id="PTHR12550">
    <property type="entry name" value="HEPATOMA-DERIVED GROWTH FACTOR-RELATED"/>
    <property type="match status" value="1"/>
</dbReference>
<dbReference type="PANTHER" id="PTHR12550:SF49">
    <property type="entry name" value="PROTEIN HUA2-LIKE 2-RELATED"/>
    <property type="match status" value="1"/>
</dbReference>
<feature type="compositionally biased region" description="Basic residues" evidence="2">
    <location>
        <begin position="453"/>
        <end position="463"/>
    </location>
</feature>
<evidence type="ECO:0000259" key="3">
    <source>
        <dbReference type="PROSITE" id="PS50812"/>
    </source>
</evidence>
<feature type="compositionally biased region" description="Polar residues" evidence="2">
    <location>
        <begin position="914"/>
        <end position="928"/>
    </location>
</feature>
<evidence type="ECO:0000256" key="2">
    <source>
        <dbReference type="SAM" id="MobiDB-lite"/>
    </source>
</evidence>
<evidence type="ECO:0000313" key="5">
    <source>
        <dbReference type="Proteomes" id="UP000634136"/>
    </source>
</evidence>
<dbReference type="InterPro" id="IPR006569">
    <property type="entry name" value="CID_dom"/>
</dbReference>
<name>A0A834SIH3_9FABA</name>
<feature type="compositionally biased region" description="Pro residues" evidence="2">
    <location>
        <begin position="1223"/>
        <end position="1252"/>
    </location>
</feature>
<evidence type="ECO:0000256" key="1">
    <source>
        <dbReference type="ARBA" id="ARBA00022664"/>
    </source>
</evidence>
<dbReference type="Pfam" id="PF00855">
    <property type="entry name" value="PWWP"/>
    <property type="match status" value="1"/>
</dbReference>
<accession>A0A834SIH3</accession>
<feature type="domain" description="PWWP" evidence="3">
    <location>
        <begin position="127"/>
        <end position="184"/>
    </location>
</feature>
<dbReference type="SUPFAM" id="SSF63748">
    <property type="entry name" value="Tudor/PWWP/MBT"/>
    <property type="match status" value="1"/>
</dbReference>
<dbReference type="PROSITE" id="PS50812">
    <property type="entry name" value="PWWP"/>
    <property type="match status" value="1"/>
</dbReference>
<reference evidence="4" key="1">
    <citation type="submission" date="2020-09" db="EMBL/GenBank/DDBJ databases">
        <title>Genome-Enabled Discovery of Anthraquinone Biosynthesis in Senna tora.</title>
        <authorList>
            <person name="Kang S.-H."/>
            <person name="Pandey R.P."/>
            <person name="Lee C.-M."/>
            <person name="Sim J.-S."/>
            <person name="Jeong J.-T."/>
            <person name="Choi B.-S."/>
            <person name="Jung M."/>
            <person name="Ginzburg D."/>
            <person name="Zhao K."/>
            <person name="Won S.Y."/>
            <person name="Oh T.-J."/>
            <person name="Yu Y."/>
            <person name="Kim N.-H."/>
            <person name="Lee O.R."/>
            <person name="Lee T.-H."/>
            <person name="Bashyal P."/>
            <person name="Kim T.-S."/>
            <person name="Lee W.-H."/>
            <person name="Kawkins C."/>
            <person name="Kim C.-K."/>
            <person name="Kim J.S."/>
            <person name="Ahn B.O."/>
            <person name="Rhee S.Y."/>
            <person name="Sohng J.K."/>
        </authorList>
    </citation>
    <scope>NUCLEOTIDE SEQUENCE</scope>
    <source>
        <tissue evidence="4">Leaf</tissue>
    </source>
</reference>
<dbReference type="InterPro" id="IPR008942">
    <property type="entry name" value="ENTH_VHS"/>
</dbReference>
<dbReference type="Proteomes" id="UP000634136">
    <property type="component" value="Unassembled WGS sequence"/>
</dbReference>
<protein>
    <submittedName>
        <fullName evidence="4">Protein HUA2-LIKE 2-like isoform X2</fullName>
    </submittedName>
</protein>
<comment type="caution">
    <text evidence="4">The sequence shown here is derived from an EMBL/GenBank/DDBJ whole genome shotgun (WGS) entry which is preliminary data.</text>
</comment>
<gene>
    <name evidence="4" type="ORF">G2W53_043884</name>
</gene>